<keyword evidence="4 10" id="KW-0812">Transmembrane</keyword>
<keyword evidence="7 10" id="KW-1133">Transmembrane helix</keyword>
<proteinExistence type="inferred from homology"/>
<evidence type="ECO:0000259" key="12">
    <source>
        <dbReference type="Pfam" id="PF07774"/>
    </source>
</evidence>
<feature type="signal peptide" evidence="11">
    <location>
        <begin position="1"/>
        <end position="16"/>
    </location>
</feature>
<evidence type="ECO:0000259" key="13">
    <source>
        <dbReference type="Pfam" id="PF25293"/>
    </source>
</evidence>
<comment type="subcellular location">
    <subcellularLocation>
        <location evidence="1">Endoplasmic reticulum membrane</location>
        <topology evidence="1">Single-pass type I membrane protein</topology>
    </subcellularLocation>
</comment>
<feature type="domain" description="EMC1 first beta-propeller" evidence="13">
    <location>
        <begin position="14"/>
        <end position="157"/>
    </location>
</feature>
<dbReference type="PANTHER" id="PTHR21573">
    <property type="entry name" value="ER MEMBRANE PROTEIN COMPLEX SUBUNIT 1"/>
    <property type="match status" value="1"/>
</dbReference>
<comment type="caution">
    <text evidence="14">The sequence shown here is derived from an EMBL/GenBank/DDBJ whole genome shotgun (WGS) entry which is preliminary data.</text>
</comment>
<accession>A0A1R2CL84</accession>
<evidence type="ECO:0000256" key="2">
    <source>
        <dbReference type="ARBA" id="ARBA00007904"/>
    </source>
</evidence>
<evidence type="ECO:0000256" key="10">
    <source>
        <dbReference type="SAM" id="Phobius"/>
    </source>
</evidence>
<keyword evidence="8 10" id="KW-0472">Membrane</keyword>
<dbReference type="GO" id="GO:0072546">
    <property type="term" value="C:EMC complex"/>
    <property type="evidence" value="ECO:0007669"/>
    <property type="project" value="InterPro"/>
</dbReference>
<evidence type="ECO:0000256" key="7">
    <source>
        <dbReference type="ARBA" id="ARBA00022989"/>
    </source>
</evidence>
<dbReference type="SUPFAM" id="SSF50969">
    <property type="entry name" value="YVTN repeat-like/Quinoprotein amine dehydrogenase"/>
    <property type="match status" value="1"/>
</dbReference>
<dbReference type="PANTHER" id="PTHR21573:SF0">
    <property type="entry name" value="ER MEMBRANE PROTEIN COMPLEX SUBUNIT 1"/>
    <property type="match status" value="1"/>
</dbReference>
<feature type="chain" id="PRO_5013249527" description="ER membrane protein complex subunit 1" evidence="11">
    <location>
        <begin position="17"/>
        <end position="837"/>
    </location>
</feature>
<dbReference type="Proteomes" id="UP000187209">
    <property type="component" value="Unassembled WGS sequence"/>
</dbReference>
<keyword evidence="6" id="KW-0256">Endoplasmic reticulum</keyword>
<feature type="domain" description="ER membrane protein complex subunit 1 C-terminal" evidence="12">
    <location>
        <begin position="616"/>
        <end position="833"/>
    </location>
</feature>
<protein>
    <recommendedName>
        <fullName evidence="3">ER membrane protein complex subunit 1</fullName>
    </recommendedName>
</protein>
<evidence type="ECO:0000256" key="3">
    <source>
        <dbReference type="ARBA" id="ARBA00020824"/>
    </source>
</evidence>
<dbReference type="InterPro" id="IPR011678">
    <property type="entry name" value="EMC1_C"/>
</dbReference>
<evidence type="ECO:0000256" key="8">
    <source>
        <dbReference type="ARBA" id="ARBA00023136"/>
    </source>
</evidence>
<evidence type="ECO:0000313" key="14">
    <source>
        <dbReference type="EMBL" id="OMJ89783.1"/>
    </source>
</evidence>
<evidence type="ECO:0000313" key="15">
    <source>
        <dbReference type="Proteomes" id="UP000187209"/>
    </source>
</evidence>
<evidence type="ECO:0000256" key="1">
    <source>
        <dbReference type="ARBA" id="ARBA00004115"/>
    </source>
</evidence>
<comment type="similarity">
    <text evidence="2">Belongs to the EMC1 family.</text>
</comment>
<feature type="transmembrane region" description="Helical" evidence="10">
    <location>
        <begin position="807"/>
        <end position="826"/>
    </location>
</feature>
<evidence type="ECO:0000256" key="9">
    <source>
        <dbReference type="ARBA" id="ARBA00023180"/>
    </source>
</evidence>
<evidence type="ECO:0000256" key="6">
    <source>
        <dbReference type="ARBA" id="ARBA00022824"/>
    </source>
</evidence>
<dbReference type="EMBL" id="MPUH01000117">
    <property type="protein sequence ID" value="OMJ89783.1"/>
    <property type="molecule type" value="Genomic_DNA"/>
</dbReference>
<keyword evidence="15" id="KW-1185">Reference proteome</keyword>
<sequence length="837" mass="95585">MFRFFLLVALAASIYQDQIGTYDWHKVHIGKVIEIHATTGGKSIAISDRGILAMIKPSGELEWRRVVSSIDTYPLFTMSLSGIFTYSSGVLTMWTIQEGQIVWSLYIPEVLQLVLITQGISEVLAVLTENTIEIISIQEGELMKKIYLVKPEKIVFKYKDSIFVMDKKKNILKINSKNWDIEKIDFGEDNEVICAKDSCVAINEKKAKVINNGEIKDINWEVGKIQGVLDKFYVCEGENLVEILEEEVKIIKQIGKHVPSENSQMWLVESSSSLTIYSLEASSISLPSSSIPVLKFWGYTNSKGEFLGYILYEDYSILCFRNTLIRWIREEGLGHTSSLYFLELPSREMHAHNQYFAYIKDHNTWSDVLTNFFLRIESQINHRNIELEALEKDSFAFKKLIIAVSKSEYIFAIQSLNSQIFWRLKVKNLIKVVQLSHEEAILIENDGDKTKLTYLDIILGKKIKEQIYDIETVDVLQIGNEEDSAVYLVDKDFKLLPVVKHSGPELFFYIINSKNGSIEGLKHNNGINSKVWAMKLGTGEKILTYITNKAGNIHQPAIATGTSRLVYKYADENLFAVASQKGQELFVYVINAISGHVIYRLHQDQVSGSIHLAFHEQKLYIHYWNIKYERYEIISAEFFKSNVDDSASDVLQSYYSGGFSTDYSSKFTPEVTVFTQTYVFPYGIKDMKFTTTLQGITKPSLVMILESNQIYLLDSAFLSPRRKLEDNHEEGLFDDPTLPIYKPNIPWSSINIANYFIELEGISKLATTETWLESTSVVIAYDLDMFLIRVMPEKSFDVLSEDFSKSAIVLTIGGLALLNILVQLWFSSKCAKENFNT</sequence>
<dbReference type="Pfam" id="PF07774">
    <property type="entry name" value="EMC1_C"/>
    <property type="match status" value="1"/>
</dbReference>
<gene>
    <name evidence="14" type="ORF">SteCoe_7954</name>
</gene>
<dbReference type="AlphaFoldDB" id="A0A1R2CL84"/>
<dbReference type="Pfam" id="PF25293">
    <property type="entry name" value="Beta-prop_EMC1_N"/>
    <property type="match status" value="1"/>
</dbReference>
<dbReference type="GO" id="GO:0034975">
    <property type="term" value="P:protein folding in endoplasmic reticulum"/>
    <property type="evidence" value="ECO:0007669"/>
    <property type="project" value="TreeGrafter"/>
</dbReference>
<keyword evidence="5 11" id="KW-0732">Signal</keyword>
<name>A0A1R2CL84_9CILI</name>
<evidence type="ECO:0000256" key="5">
    <source>
        <dbReference type="ARBA" id="ARBA00022729"/>
    </source>
</evidence>
<evidence type="ECO:0000256" key="4">
    <source>
        <dbReference type="ARBA" id="ARBA00022692"/>
    </source>
</evidence>
<dbReference type="InterPro" id="IPR058545">
    <property type="entry name" value="Beta-prop_EMC1_1st"/>
</dbReference>
<reference evidence="14 15" key="1">
    <citation type="submission" date="2016-11" db="EMBL/GenBank/DDBJ databases">
        <title>The macronuclear genome of Stentor coeruleus: a giant cell with tiny introns.</title>
        <authorList>
            <person name="Slabodnick M."/>
            <person name="Ruby J.G."/>
            <person name="Reiff S.B."/>
            <person name="Swart E.C."/>
            <person name="Gosai S."/>
            <person name="Prabakaran S."/>
            <person name="Witkowska E."/>
            <person name="Larue G.E."/>
            <person name="Fisher S."/>
            <person name="Freeman R.M."/>
            <person name="Gunawardena J."/>
            <person name="Chu W."/>
            <person name="Stover N.A."/>
            <person name="Gregory B.D."/>
            <person name="Nowacki M."/>
            <person name="Derisi J."/>
            <person name="Roy S.W."/>
            <person name="Marshall W.F."/>
            <person name="Sood P."/>
        </authorList>
    </citation>
    <scope>NUCLEOTIDE SEQUENCE [LARGE SCALE GENOMIC DNA]</scope>
    <source>
        <strain evidence="14">WM001</strain>
    </source>
</reference>
<evidence type="ECO:0000256" key="11">
    <source>
        <dbReference type="SAM" id="SignalP"/>
    </source>
</evidence>
<dbReference type="InterPro" id="IPR026895">
    <property type="entry name" value="EMC1"/>
</dbReference>
<dbReference type="InterPro" id="IPR011044">
    <property type="entry name" value="Quino_amine_DH_bsu"/>
</dbReference>
<keyword evidence="9" id="KW-0325">Glycoprotein</keyword>
<organism evidence="14 15">
    <name type="scientific">Stentor coeruleus</name>
    <dbReference type="NCBI Taxonomy" id="5963"/>
    <lineage>
        <taxon>Eukaryota</taxon>
        <taxon>Sar</taxon>
        <taxon>Alveolata</taxon>
        <taxon>Ciliophora</taxon>
        <taxon>Postciliodesmatophora</taxon>
        <taxon>Heterotrichea</taxon>
        <taxon>Heterotrichida</taxon>
        <taxon>Stentoridae</taxon>
        <taxon>Stentor</taxon>
    </lineage>
</organism>
<dbReference type="OrthoDB" id="289016at2759"/>